<dbReference type="Gene3D" id="3.40.50.150">
    <property type="entry name" value="Vaccinia Virus protein VP39"/>
    <property type="match status" value="1"/>
</dbReference>
<dbReference type="RefSeq" id="WP_026099803.1">
    <property type="nucleotide sequence ID" value="NZ_KB235941.1"/>
</dbReference>
<dbReference type="PANTHER" id="PTHR43464">
    <property type="entry name" value="METHYLTRANSFERASE"/>
    <property type="match status" value="1"/>
</dbReference>
<dbReference type="CDD" id="cd02440">
    <property type="entry name" value="AdoMet_MTases"/>
    <property type="match status" value="1"/>
</dbReference>
<keyword evidence="2" id="KW-0808">Transferase</keyword>
<dbReference type="EMBL" id="AJTX02000002">
    <property type="protein sequence ID" value="KKJ01686.1"/>
    <property type="molecule type" value="Genomic_DNA"/>
</dbReference>
<keyword evidence="1" id="KW-0489">Methyltransferase</keyword>
<dbReference type="GO" id="GO:0008168">
    <property type="term" value="F:methyltransferase activity"/>
    <property type="evidence" value="ECO:0007669"/>
    <property type="project" value="UniProtKB-KW"/>
</dbReference>
<dbReference type="SUPFAM" id="SSF53335">
    <property type="entry name" value="S-adenosyl-L-methionine-dependent methyltransferases"/>
    <property type="match status" value="1"/>
</dbReference>
<evidence type="ECO:0000256" key="2">
    <source>
        <dbReference type="ARBA" id="ARBA00022679"/>
    </source>
</evidence>
<dbReference type="PANTHER" id="PTHR43464:SF19">
    <property type="entry name" value="UBIQUINONE BIOSYNTHESIS O-METHYLTRANSFERASE, MITOCHONDRIAL"/>
    <property type="match status" value="1"/>
</dbReference>
<protein>
    <recommendedName>
        <fullName evidence="4">Methyltransferase domain-containing protein</fullName>
    </recommendedName>
</protein>
<dbReference type="AlphaFoldDB" id="A0A0M2PZ12"/>
<keyword evidence="3" id="KW-0949">S-adenosyl-L-methionine</keyword>
<evidence type="ECO:0000259" key="4">
    <source>
        <dbReference type="Pfam" id="PF13649"/>
    </source>
</evidence>
<sequence length="228" mass="25090">MDRILEPEIMDDRPQAIAYAQADFRDSNRRFIDSLIHSYPQYLRHILDLGCGPGDIALELARSLPECQVTALDASAPMVELAQARLTAAALGDRVTLLQGQLPHWPSADFRTQPAFSALISKDMLHHLPQPHSLWSSLLHLRHSGHTTTPVAVSVMDLRRPPSPAAAQAIVAAIAPTAPDILQRDFYNSLCAAFTVGEVQQQLRDAGLSSLEVVLLGDRHLWVRGVLF</sequence>
<gene>
    <name evidence="5" type="ORF">PROH_03400</name>
</gene>
<dbReference type="STRING" id="317619.GCA_000332315_03960"/>
<dbReference type="OrthoDB" id="9778766at2"/>
<dbReference type="InterPro" id="IPR029063">
    <property type="entry name" value="SAM-dependent_MTases_sf"/>
</dbReference>
<feature type="domain" description="Methyltransferase" evidence="4">
    <location>
        <begin position="46"/>
        <end position="132"/>
    </location>
</feature>
<dbReference type="InterPro" id="IPR041698">
    <property type="entry name" value="Methyltransf_25"/>
</dbReference>
<dbReference type="Pfam" id="PF13649">
    <property type="entry name" value="Methyltransf_25"/>
    <property type="match status" value="1"/>
</dbReference>
<organism evidence="5 6">
    <name type="scientific">Prochlorothrix hollandica PCC 9006 = CALU 1027</name>
    <dbReference type="NCBI Taxonomy" id="317619"/>
    <lineage>
        <taxon>Bacteria</taxon>
        <taxon>Bacillati</taxon>
        <taxon>Cyanobacteriota</taxon>
        <taxon>Cyanophyceae</taxon>
        <taxon>Prochlorotrichales</taxon>
        <taxon>Prochlorotrichaceae</taxon>
        <taxon>Prochlorothrix</taxon>
    </lineage>
</organism>
<keyword evidence="6" id="KW-1185">Reference proteome</keyword>
<evidence type="ECO:0000313" key="6">
    <source>
        <dbReference type="Proteomes" id="UP000034681"/>
    </source>
</evidence>
<dbReference type="eggNOG" id="COG2226">
    <property type="taxonomic scope" value="Bacteria"/>
</dbReference>
<accession>A0A0M2PZ12</accession>
<dbReference type="GO" id="GO:0032259">
    <property type="term" value="P:methylation"/>
    <property type="evidence" value="ECO:0007669"/>
    <property type="project" value="UniProtKB-KW"/>
</dbReference>
<dbReference type="Proteomes" id="UP000034681">
    <property type="component" value="Unassembled WGS sequence"/>
</dbReference>
<comment type="caution">
    <text evidence="5">The sequence shown here is derived from an EMBL/GenBank/DDBJ whole genome shotgun (WGS) entry which is preliminary data.</text>
</comment>
<evidence type="ECO:0000256" key="3">
    <source>
        <dbReference type="ARBA" id="ARBA00022691"/>
    </source>
</evidence>
<proteinExistence type="predicted"/>
<evidence type="ECO:0000256" key="1">
    <source>
        <dbReference type="ARBA" id="ARBA00022603"/>
    </source>
</evidence>
<name>A0A0M2PZ12_PROHO</name>
<evidence type="ECO:0000313" key="5">
    <source>
        <dbReference type="EMBL" id="KKJ01686.1"/>
    </source>
</evidence>
<reference evidence="5" key="1">
    <citation type="submission" date="2012-04" db="EMBL/GenBank/DDBJ databases">
        <authorList>
            <person name="Borisov I.G."/>
            <person name="Ivanikova N.V."/>
            <person name="Pinevich A.V."/>
        </authorList>
    </citation>
    <scope>NUCLEOTIDE SEQUENCE</scope>
    <source>
        <strain evidence="5">CALU 1027</strain>
    </source>
</reference>